<keyword evidence="2" id="KW-0812">Transmembrane</keyword>
<dbReference type="InterPro" id="IPR020067">
    <property type="entry name" value="Frizzled_dom"/>
</dbReference>
<dbReference type="Proteomes" id="UP001162640">
    <property type="component" value="Unassembled WGS sequence"/>
</dbReference>
<keyword evidence="2" id="KW-0472">Membrane</keyword>
<organism evidence="4 5">
    <name type="scientific">Triparma laevis f. inornata</name>
    <dbReference type="NCBI Taxonomy" id="1714386"/>
    <lineage>
        <taxon>Eukaryota</taxon>
        <taxon>Sar</taxon>
        <taxon>Stramenopiles</taxon>
        <taxon>Ochrophyta</taxon>
        <taxon>Bolidophyceae</taxon>
        <taxon>Parmales</taxon>
        <taxon>Triparmaceae</taxon>
        <taxon>Triparma</taxon>
    </lineage>
</organism>
<evidence type="ECO:0000256" key="1">
    <source>
        <dbReference type="ARBA" id="ARBA00023157"/>
    </source>
</evidence>
<feature type="transmembrane region" description="Helical" evidence="2">
    <location>
        <begin position="785"/>
        <end position="813"/>
    </location>
</feature>
<feature type="transmembrane region" description="Helical" evidence="2">
    <location>
        <begin position="554"/>
        <end position="578"/>
    </location>
</feature>
<dbReference type="EMBL" id="BLQM01000252">
    <property type="protein sequence ID" value="GMH78513.1"/>
    <property type="molecule type" value="Genomic_DNA"/>
</dbReference>
<evidence type="ECO:0000313" key="5">
    <source>
        <dbReference type="Proteomes" id="UP001162640"/>
    </source>
</evidence>
<dbReference type="Gene3D" id="1.10.2000.10">
    <property type="entry name" value="Frizzled cysteine-rich domain"/>
    <property type="match status" value="1"/>
</dbReference>
<feature type="transmembrane region" description="Helical" evidence="2">
    <location>
        <begin position="704"/>
        <end position="723"/>
    </location>
</feature>
<feature type="transmembrane region" description="Helical" evidence="2">
    <location>
        <begin position="668"/>
        <end position="689"/>
    </location>
</feature>
<accession>A0A9W7EGY5</accession>
<proteinExistence type="predicted"/>
<feature type="transmembrane region" description="Helical" evidence="2">
    <location>
        <begin position="509"/>
        <end position="534"/>
    </location>
</feature>
<dbReference type="InterPro" id="IPR036790">
    <property type="entry name" value="Frizzled_dom_sf"/>
</dbReference>
<feature type="transmembrane region" description="Helical" evidence="2">
    <location>
        <begin position="743"/>
        <end position="762"/>
    </location>
</feature>
<feature type="transmembrane region" description="Helical" evidence="2">
    <location>
        <begin position="34"/>
        <end position="51"/>
    </location>
</feature>
<evidence type="ECO:0000256" key="2">
    <source>
        <dbReference type="SAM" id="Phobius"/>
    </source>
</evidence>
<name>A0A9W7EGY5_9STRA</name>
<gene>
    <name evidence="4" type="ORF">TL16_g07830</name>
</gene>
<feature type="transmembrane region" description="Helical" evidence="2">
    <location>
        <begin position="467"/>
        <end position="488"/>
    </location>
</feature>
<evidence type="ECO:0000313" key="4">
    <source>
        <dbReference type="EMBL" id="GMH78513.1"/>
    </source>
</evidence>
<dbReference type="AlphaFoldDB" id="A0A9W7EGY5"/>
<feature type="domain" description="FZ" evidence="3">
    <location>
        <begin position="156"/>
        <end position="301"/>
    </location>
</feature>
<dbReference type="PROSITE" id="PS50038">
    <property type="entry name" value="FZ"/>
    <property type="match status" value="1"/>
</dbReference>
<evidence type="ECO:0000259" key="3">
    <source>
        <dbReference type="PROSITE" id="PS50038"/>
    </source>
</evidence>
<keyword evidence="2" id="KW-1133">Transmembrane helix</keyword>
<keyword evidence="1" id="KW-1015">Disulfide bond</keyword>
<comment type="caution">
    <text evidence="4">The sequence shown here is derived from an EMBL/GenBank/DDBJ whole genome shotgun (WGS) entry which is preliminary data.</text>
</comment>
<protein>
    <recommendedName>
        <fullName evidence="3">FZ domain-containing protein</fullName>
    </recommendedName>
</protein>
<feature type="transmembrane region" description="Helical" evidence="2">
    <location>
        <begin position="63"/>
        <end position="84"/>
    </location>
</feature>
<sequence>MYMFLSSKDEHGEYFFKVFHKIGLTKDIEVWDSSIIYFYIPIFICINIIYLRSLYNPWSTRQFFALLVVFPLIFMTKEASEIILRDNESGVKDHFNSSIESLTFLIEQMAPTENRSCFLTTSPDMLMQSVCQRGLLHWVEKPVNTTVVDEKFEKECSENPYNPVCAYKKQFSYYNHSRTVLKLVAALKEEALAKIPFWLEGTGQVWPDSDPDGIACLEGIEQMLCDQYLPQCGRTCYRRSICREDCLAIQNICPPNLFTSMISSMQIGSFYNLWTYALPEEYKDSFFEIINMMADRTCTSEKLSDNRLVPTRAWEEQGGTLDSCLDSETEPSYLVYPSSYLFMGKQNNGMNSKEYVDMIEHNSNPSSATLDRIWPNTTISMDDYDKGVSYTPYNVSWPVRFPIILDSSAWWRSGAEILFAMSPRNINFIFSAFRFRFSTVEEHFDFLVLRLFELKNSKGIYMKVTNYYLVNLRLITTILAGLIPYFISNRKGLLEANVDESKALLDMNVHLAINTHFIHLLVFCQCITTSYMIYTSAVLSEWVGLVDKYDNDMSAWVINIMWIMSFILYNQICSAIILRPAYLAKVWNMPKSSPEAGEALVENDTEEEIKEEEIAVSYSKYENIWWVSIKIATYYARIKDKLTTMLRMTNNMFILPLYNFIRIDKLSLVRAILAWLLDIFHSLLLYWTLASDTLLYRGIRHNNAWVILSKITILGLVYVLTFWTNIFDKTRDKNRKKRDTIRFTLYTTLVDTVYMVLLAHYVEPFHGRDLIFSSGPNGEGYDRRVVALLLSTLTFFAMIVRFGLLVDSFILAIQKTKGRSYKEILQRPEEIVDDRLGCWPLSMNRSAKVVAVTSEEERITPPIN</sequence>
<reference evidence="5" key="1">
    <citation type="journal article" date="2023" name="Commun. Biol.">
        <title>Genome analysis of Parmales, the sister group of diatoms, reveals the evolutionary specialization of diatoms from phago-mixotrophs to photoautotrophs.</title>
        <authorList>
            <person name="Ban H."/>
            <person name="Sato S."/>
            <person name="Yoshikawa S."/>
            <person name="Yamada K."/>
            <person name="Nakamura Y."/>
            <person name="Ichinomiya M."/>
            <person name="Sato N."/>
            <person name="Blanc-Mathieu R."/>
            <person name="Endo H."/>
            <person name="Kuwata A."/>
            <person name="Ogata H."/>
        </authorList>
    </citation>
    <scope>NUCLEOTIDE SEQUENCE [LARGE SCALE GENOMIC DNA]</scope>
</reference>